<dbReference type="RefSeq" id="WP_006703688.1">
    <property type="nucleotide sequence ID" value="NZ_KI391971.1"/>
</dbReference>
<feature type="transmembrane region" description="Helical" evidence="11">
    <location>
        <begin position="131"/>
        <end position="150"/>
    </location>
</feature>
<comment type="subcellular location">
    <subcellularLocation>
        <location evidence="1">Cell membrane</location>
        <topology evidence="1">Multi-pass membrane protein</topology>
    </subcellularLocation>
</comment>
<comment type="caution">
    <text evidence="14">The sequence shown here is derived from an EMBL/GenBank/DDBJ whole genome shotgun (WGS) entry which is preliminary data.</text>
</comment>
<dbReference type="SUPFAM" id="SSF54631">
    <property type="entry name" value="CBS-domain pair"/>
    <property type="match status" value="1"/>
</dbReference>
<dbReference type="InterPro" id="IPR002550">
    <property type="entry name" value="CNNM"/>
</dbReference>
<dbReference type="STRING" id="626369.HMPREF0446_01412"/>
<evidence type="ECO:0000256" key="5">
    <source>
        <dbReference type="ARBA" id="ARBA00022737"/>
    </source>
</evidence>
<keyword evidence="3" id="KW-1003">Cell membrane</keyword>
<dbReference type="Pfam" id="PF01595">
    <property type="entry name" value="CNNM"/>
    <property type="match status" value="1"/>
</dbReference>
<feature type="domain" description="CNNM transmembrane" evidence="13">
    <location>
        <begin position="7"/>
        <end position="205"/>
    </location>
</feature>
<dbReference type="InterPro" id="IPR044751">
    <property type="entry name" value="Ion_transp-like_CBS"/>
</dbReference>
<dbReference type="InterPro" id="IPR046342">
    <property type="entry name" value="CBS_dom_sf"/>
</dbReference>
<dbReference type="PROSITE" id="PS51846">
    <property type="entry name" value="CNNM"/>
    <property type="match status" value="1"/>
</dbReference>
<dbReference type="InterPro" id="IPR036318">
    <property type="entry name" value="FAD-bd_PCMH-like_sf"/>
</dbReference>
<dbReference type="EMBL" id="ACRF02000003">
    <property type="protein sequence ID" value="EEW92567.1"/>
    <property type="molecule type" value="Genomic_DNA"/>
</dbReference>
<dbReference type="GO" id="GO:0050660">
    <property type="term" value="F:flavin adenine dinucleotide binding"/>
    <property type="evidence" value="ECO:0007669"/>
    <property type="project" value="InterPro"/>
</dbReference>
<dbReference type="eggNOG" id="COG1253">
    <property type="taxonomic scope" value="Bacteria"/>
</dbReference>
<feature type="domain" description="CBS" evidence="12">
    <location>
        <begin position="288"/>
        <end position="347"/>
    </location>
</feature>
<dbReference type="PROSITE" id="PS51371">
    <property type="entry name" value="CBS"/>
    <property type="match status" value="2"/>
</dbReference>
<dbReference type="Pfam" id="PF00571">
    <property type="entry name" value="CBS"/>
    <property type="match status" value="2"/>
</dbReference>
<dbReference type="InterPro" id="IPR051676">
    <property type="entry name" value="UPF0053_domain"/>
</dbReference>
<reference evidence="14" key="1">
    <citation type="submission" date="2009-09" db="EMBL/GenBank/DDBJ databases">
        <authorList>
            <consortium name="The Broad Institute Genome Sequencing Platform"/>
            <person name="Ward D."/>
            <person name="Feldgarden M."/>
            <person name="Earl A."/>
            <person name="Young S.K."/>
            <person name="Zeng Q."/>
            <person name="Koehrsen M."/>
            <person name="Alvarado L."/>
            <person name="Berlin A."/>
            <person name="Bochicchio J."/>
            <person name="Borenstein D."/>
            <person name="Chapman S.B."/>
            <person name="Chen Z."/>
            <person name="Engels R."/>
            <person name="Freedman E."/>
            <person name="Gellesch M."/>
            <person name="Goldberg J."/>
            <person name="Griggs A."/>
            <person name="Gujja S."/>
            <person name="Heilman E."/>
            <person name="Heiman D."/>
            <person name="Hepburn T."/>
            <person name="Howarth C."/>
            <person name="Jen D."/>
            <person name="Larson L."/>
            <person name="Lewis B."/>
            <person name="Mehta T."/>
            <person name="Park D."/>
            <person name="Pearson M."/>
            <person name="Roberts A."/>
            <person name="Saif S."/>
            <person name="Shea T."/>
            <person name="Shenoy N."/>
            <person name="Sisk P."/>
            <person name="Stolte C."/>
            <person name="Sykes S."/>
            <person name="Thomson T."/>
            <person name="Walk T."/>
            <person name="White J."/>
            <person name="Yandava C."/>
            <person name="Sibley C.D."/>
            <person name="Field T.R."/>
            <person name="Grinwis M."/>
            <person name="Eshaghurshan C.S."/>
            <person name="Surette M.G."/>
            <person name="Haas B."/>
            <person name="Nusbaum C."/>
            <person name="Birren B."/>
        </authorList>
    </citation>
    <scope>NUCLEOTIDE SEQUENCE [LARGE SCALE GENOMIC DNA]</scope>
    <source>
        <strain evidence="14">ATCC 700633</strain>
    </source>
</reference>
<keyword evidence="6 10" id="KW-1133">Transmembrane helix</keyword>
<dbReference type="InterPro" id="IPR000644">
    <property type="entry name" value="CBS_dom"/>
</dbReference>
<gene>
    <name evidence="14" type="ORF">HMPREF0446_01412</name>
</gene>
<dbReference type="Gene3D" id="3.10.580.10">
    <property type="entry name" value="CBS-domain"/>
    <property type="match status" value="1"/>
</dbReference>
<accession>D0BN77</accession>
<evidence type="ECO:0000256" key="2">
    <source>
        <dbReference type="ARBA" id="ARBA00006337"/>
    </source>
</evidence>
<evidence type="ECO:0000259" key="12">
    <source>
        <dbReference type="PROSITE" id="PS51371"/>
    </source>
</evidence>
<proteinExistence type="inferred from homology"/>
<evidence type="ECO:0008006" key="16">
    <source>
        <dbReference type="Google" id="ProtNLM"/>
    </source>
</evidence>
<name>D0BN77_9LACT</name>
<keyword evidence="4 10" id="KW-0812">Transmembrane</keyword>
<dbReference type="InterPro" id="IPR016169">
    <property type="entry name" value="FAD-bd_PCMH_sub2"/>
</dbReference>
<dbReference type="PANTHER" id="PTHR43099:SF5">
    <property type="entry name" value="HLYC_CORC FAMILY TRANSPORTER"/>
    <property type="match status" value="1"/>
</dbReference>
<dbReference type="AlphaFoldDB" id="D0BN77"/>
<protein>
    <recommendedName>
        <fullName evidence="16">Hemolysin</fullName>
    </recommendedName>
</protein>
<feature type="transmembrane region" description="Helical" evidence="11">
    <location>
        <begin position="67"/>
        <end position="87"/>
    </location>
</feature>
<keyword evidence="5" id="KW-0677">Repeat</keyword>
<dbReference type="Pfam" id="PF03471">
    <property type="entry name" value="CorC_HlyC"/>
    <property type="match status" value="1"/>
</dbReference>
<evidence type="ECO:0000256" key="9">
    <source>
        <dbReference type="PROSITE-ProRule" id="PRU00703"/>
    </source>
</evidence>
<dbReference type="Gene3D" id="3.30.465.10">
    <property type="match status" value="1"/>
</dbReference>
<evidence type="ECO:0000313" key="14">
    <source>
        <dbReference type="EMBL" id="EEW92567.1"/>
    </source>
</evidence>
<dbReference type="FunFam" id="3.10.580.10:FF:000002">
    <property type="entry name" value="Magnesium/cobalt efflux protein CorC"/>
    <property type="match status" value="1"/>
</dbReference>
<evidence type="ECO:0000256" key="3">
    <source>
        <dbReference type="ARBA" id="ARBA00022475"/>
    </source>
</evidence>
<sequence>MMTADSDGSSLGIQILIIVLLTAINAFFAAAEIAFVSINQGKMSQKASEGDKKAQRVMRLLENSDEFLATIQVAITLAGFFSSASAATSFASRIQPLLENVPGAETLAILIVTVILSYLTLVFGELYPKQVALQLAEPIALHTAGIILFVKKVSKPFVWILTVSTGLLKGMTPIEFNNEQEKLTRSEMNFLLTNSRNDGAIDKEEFTMLQGVLSLDSKLAREVMVPRTDTLMLDVEDDLAENIEIILSSSYSRFPIYEEDKDNVIGVLHSKDVLRAAKEQGFDQIQLMDLAHQPLFVPSTIFVDDLLVEFRKTRQHMAILKDEYGGVEGVVTLEDLIEEIVGEIEDEYDVEEMSYREIDEKNFLIDAGMTLEKFNQIFQTTIDSDEVDTMAGIILEDLGYFPEDDEVVEVRQENVLLKPTLVENGRIRRIHVHLLTPEEVEAYEQEENEEETEE</sequence>
<feature type="transmembrane region" description="Helical" evidence="11">
    <location>
        <begin position="107"/>
        <end position="124"/>
    </location>
</feature>
<keyword evidence="8 10" id="KW-0472">Membrane</keyword>
<evidence type="ECO:0000256" key="6">
    <source>
        <dbReference type="ARBA" id="ARBA00022989"/>
    </source>
</evidence>
<keyword evidence="7 9" id="KW-0129">CBS domain</keyword>
<keyword evidence="15" id="KW-1185">Reference proteome</keyword>
<dbReference type="HOGENOM" id="CLU_015237_4_1_9"/>
<dbReference type="Proteomes" id="UP000002939">
    <property type="component" value="Unassembled WGS sequence"/>
</dbReference>
<dbReference type="PANTHER" id="PTHR43099">
    <property type="entry name" value="UPF0053 PROTEIN YRKA"/>
    <property type="match status" value="1"/>
</dbReference>
<dbReference type="SMART" id="SM01091">
    <property type="entry name" value="CorC_HlyC"/>
    <property type="match status" value="1"/>
</dbReference>
<dbReference type="SUPFAM" id="SSF56176">
    <property type="entry name" value="FAD-binding/transporter-associated domain-like"/>
    <property type="match status" value="1"/>
</dbReference>
<feature type="domain" description="CBS" evidence="12">
    <location>
        <begin position="224"/>
        <end position="284"/>
    </location>
</feature>
<organism evidence="14 15">
    <name type="scientific">Granulicatella elegans ATCC 700633</name>
    <dbReference type="NCBI Taxonomy" id="626369"/>
    <lineage>
        <taxon>Bacteria</taxon>
        <taxon>Bacillati</taxon>
        <taxon>Bacillota</taxon>
        <taxon>Bacilli</taxon>
        <taxon>Lactobacillales</taxon>
        <taxon>Carnobacteriaceae</taxon>
        <taxon>Granulicatella</taxon>
    </lineage>
</organism>
<evidence type="ECO:0000256" key="1">
    <source>
        <dbReference type="ARBA" id="ARBA00004651"/>
    </source>
</evidence>
<dbReference type="GO" id="GO:0005886">
    <property type="term" value="C:plasma membrane"/>
    <property type="evidence" value="ECO:0007669"/>
    <property type="project" value="UniProtKB-SubCell"/>
</dbReference>
<reference evidence="14" key="2">
    <citation type="submission" date="2011-10" db="EMBL/GenBank/DDBJ databases">
        <title>The Genome Sequence of Granulicatella elegans ATCC 700633.</title>
        <authorList>
            <consortium name="The Broad Institute Genome Sequencing Platform"/>
            <consortium name="The Broad Institute Genome Sequencing Center for Infectious Disease"/>
            <person name="Earl A."/>
            <person name="Ward D."/>
            <person name="Feldgarden M."/>
            <person name="Gevers D."/>
            <person name="Sibley C.D."/>
            <person name="Field T.R."/>
            <person name="Grinwis M."/>
            <person name="Eshaghurshan C.S."/>
            <person name="Surette M.G."/>
            <person name="Young S.K."/>
            <person name="Zeng Q."/>
            <person name="Gargeya S."/>
            <person name="Fitzgerald M."/>
            <person name="Haas B."/>
            <person name="Abouelleil A."/>
            <person name="Alvarado L."/>
            <person name="Arachchi H.M."/>
            <person name="Berlin A."/>
            <person name="Brown A."/>
            <person name="Chapman S.B."/>
            <person name="Chen Z."/>
            <person name="Dunbar C."/>
            <person name="Freedman E."/>
            <person name="Gearin G."/>
            <person name="Goldberg J."/>
            <person name="Griggs A."/>
            <person name="Gujja S."/>
            <person name="Heiman D."/>
            <person name="Howarth C."/>
            <person name="Larson L."/>
            <person name="Lui A."/>
            <person name="MacDonald P.J.P."/>
            <person name="Montmayeur A."/>
            <person name="Murphy C."/>
            <person name="Neiman D."/>
            <person name="Pearson M."/>
            <person name="Priest M."/>
            <person name="Roberts A."/>
            <person name="Saif S."/>
            <person name="Shea T."/>
            <person name="Shenoy N."/>
            <person name="Sisk P."/>
            <person name="Stolte C."/>
            <person name="Sykes S."/>
            <person name="Wortman J."/>
            <person name="Nusbaum C."/>
            <person name="Birren B."/>
        </authorList>
    </citation>
    <scope>NUCLEOTIDE SEQUENCE [LARGE SCALE GENOMIC DNA]</scope>
    <source>
        <strain evidence="14">ATCC 700633</strain>
    </source>
</reference>
<evidence type="ECO:0000256" key="7">
    <source>
        <dbReference type="ARBA" id="ARBA00023122"/>
    </source>
</evidence>
<evidence type="ECO:0000256" key="11">
    <source>
        <dbReference type="SAM" id="Phobius"/>
    </source>
</evidence>
<dbReference type="CDD" id="cd04590">
    <property type="entry name" value="CBS_pair_CorC_HlyC_assoc"/>
    <property type="match status" value="1"/>
</dbReference>
<evidence type="ECO:0000256" key="10">
    <source>
        <dbReference type="PROSITE-ProRule" id="PRU01193"/>
    </source>
</evidence>
<comment type="similarity">
    <text evidence="2">Belongs to the UPF0053 family.</text>
</comment>
<evidence type="ECO:0000259" key="13">
    <source>
        <dbReference type="PROSITE" id="PS51846"/>
    </source>
</evidence>
<evidence type="ECO:0000256" key="4">
    <source>
        <dbReference type="ARBA" id="ARBA00022692"/>
    </source>
</evidence>
<dbReference type="InterPro" id="IPR005170">
    <property type="entry name" value="Transptr-assoc_dom"/>
</dbReference>
<evidence type="ECO:0000313" key="15">
    <source>
        <dbReference type="Proteomes" id="UP000002939"/>
    </source>
</evidence>
<evidence type="ECO:0000256" key="8">
    <source>
        <dbReference type="ARBA" id="ARBA00023136"/>
    </source>
</evidence>
<feature type="transmembrane region" description="Helical" evidence="11">
    <location>
        <begin position="12"/>
        <end position="36"/>
    </location>
</feature>